<feature type="region of interest" description="Disordered" evidence="1">
    <location>
        <begin position="1"/>
        <end position="84"/>
    </location>
</feature>
<evidence type="ECO:0000256" key="2">
    <source>
        <dbReference type="SAM" id="Phobius"/>
    </source>
</evidence>
<dbReference type="GO" id="GO:0042392">
    <property type="term" value="F:sphingosine-1-phosphate phosphatase activity"/>
    <property type="evidence" value="ECO:0007669"/>
    <property type="project" value="TreeGrafter"/>
</dbReference>
<feature type="compositionally biased region" description="Basic residues" evidence="1">
    <location>
        <begin position="1"/>
        <end position="10"/>
    </location>
</feature>
<keyword evidence="2" id="KW-1133">Transmembrane helix</keyword>
<name>A0AAJ7SX11_PETMA</name>
<dbReference type="KEGG" id="pmrn:116940732"/>
<keyword evidence="2" id="KW-0472">Membrane</keyword>
<dbReference type="CDD" id="cd03391">
    <property type="entry name" value="PAP2_containing_2_like"/>
    <property type="match status" value="1"/>
</dbReference>
<dbReference type="Gene3D" id="1.20.144.10">
    <property type="entry name" value="Phosphatidic acid phosphatase type 2/haloperoxidase"/>
    <property type="match status" value="1"/>
</dbReference>
<feature type="transmembrane region" description="Helical" evidence="2">
    <location>
        <begin position="122"/>
        <end position="144"/>
    </location>
</feature>
<dbReference type="InterPro" id="IPR000326">
    <property type="entry name" value="PAP2/HPO"/>
</dbReference>
<keyword evidence="2" id="KW-0812">Transmembrane</keyword>
<dbReference type="Proteomes" id="UP001318040">
    <property type="component" value="Chromosome 9"/>
</dbReference>
<dbReference type="SUPFAM" id="SSF48317">
    <property type="entry name" value="Acid phosphatase/Vanadium-dependent haloperoxidase"/>
    <property type="match status" value="1"/>
</dbReference>
<organism evidence="4 5">
    <name type="scientific">Petromyzon marinus</name>
    <name type="common">Sea lamprey</name>
    <dbReference type="NCBI Taxonomy" id="7757"/>
    <lineage>
        <taxon>Eukaryota</taxon>
        <taxon>Metazoa</taxon>
        <taxon>Chordata</taxon>
        <taxon>Craniata</taxon>
        <taxon>Vertebrata</taxon>
        <taxon>Cyclostomata</taxon>
        <taxon>Hyperoartia</taxon>
        <taxon>Petromyzontiformes</taxon>
        <taxon>Petromyzontidae</taxon>
        <taxon>Petromyzon</taxon>
    </lineage>
</organism>
<feature type="transmembrane region" description="Helical" evidence="2">
    <location>
        <begin position="150"/>
        <end position="173"/>
    </location>
</feature>
<evidence type="ECO:0000256" key="1">
    <source>
        <dbReference type="SAM" id="MobiDB-lite"/>
    </source>
</evidence>
<gene>
    <name evidence="5" type="primary">PLPP6</name>
</gene>
<keyword evidence="4" id="KW-1185">Reference proteome</keyword>
<dbReference type="Pfam" id="PF01569">
    <property type="entry name" value="PAP2"/>
    <property type="match status" value="1"/>
</dbReference>
<feature type="transmembrane region" description="Helical" evidence="2">
    <location>
        <begin position="219"/>
        <end position="239"/>
    </location>
</feature>
<evidence type="ECO:0000259" key="3">
    <source>
        <dbReference type="SMART" id="SM00014"/>
    </source>
</evidence>
<dbReference type="SMART" id="SM00014">
    <property type="entry name" value="acidPPc"/>
    <property type="match status" value="1"/>
</dbReference>
<dbReference type="AlphaFoldDB" id="A0AAJ7SX11"/>
<sequence length="286" mass="30402">MAPPAGRRRGIGPGPRRSRPVGGAFIADPRGVAVTRSLPRSSSGVPGSRARVSRGGDGGGAMEPRSRGTQRGVSHRPLDAEGTPESSLLGRLVAWDVALTSRLAVCAGVGSKWPSGRPLMKLIEVSGHGIPWLAGGLLCTYLGHSAVQRHWWINILFALLLDLAMVGTVKAVVRRPRPSHNCMDMFATVSVDQYSFPSGHATRAAMLAVLAFSGAGGGAGWIGGLGWWLVLAWALAVGLSRVMLGRHHVSDVACGLVQGWLQAWLVEVMWLSATTCQMLLQYVHWI</sequence>
<reference evidence="5" key="1">
    <citation type="submission" date="2025-08" db="UniProtKB">
        <authorList>
            <consortium name="RefSeq"/>
        </authorList>
    </citation>
    <scope>IDENTIFICATION</scope>
    <source>
        <tissue evidence="5">Sperm</tissue>
    </source>
</reference>
<protein>
    <submittedName>
        <fullName evidence="5">Phospholipid phosphatase 6</fullName>
    </submittedName>
</protein>
<dbReference type="PANTHER" id="PTHR14969:SF13">
    <property type="entry name" value="AT30094P"/>
    <property type="match status" value="1"/>
</dbReference>
<dbReference type="InterPro" id="IPR036938">
    <property type="entry name" value="PAP2/HPO_sf"/>
</dbReference>
<evidence type="ECO:0000313" key="5">
    <source>
        <dbReference type="RefSeq" id="XP_032806804.1"/>
    </source>
</evidence>
<dbReference type="PANTHER" id="PTHR14969">
    <property type="entry name" value="SPHINGOSINE-1-PHOSPHATE PHOSPHOHYDROLASE"/>
    <property type="match status" value="1"/>
</dbReference>
<dbReference type="RefSeq" id="XP_032806804.1">
    <property type="nucleotide sequence ID" value="XM_032950913.1"/>
</dbReference>
<accession>A0AAJ7SX11</accession>
<feature type="domain" description="Phosphatidic acid phosphatase type 2/haloperoxidase" evidence="3">
    <location>
        <begin position="154"/>
        <end position="267"/>
    </location>
</feature>
<evidence type="ECO:0000313" key="4">
    <source>
        <dbReference type="Proteomes" id="UP001318040"/>
    </source>
</evidence>
<proteinExistence type="predicted"/>
<dbReference type="GeneID" id="116940732"/>